<dbReference type="EMBL" id="JBHTIW010000001">
    <property type="protein sequence ID" value="MFD0918729.1"/>
    <property type="molecule type" value="Genomic_DNA"/>
</dbReference>
<feature type="transmembrane region" description="Helical" evidence="6">
    <location>
        <begin position="108"/>
        <end position="133"/>
    </location>
</feature>
<feature type="transmembrane region" description="Helical" evidence="6">
    <location>
        <begin position="359"/>
        <end position="378"/>
    </location>
</feature>
<dbReference type="PANTHER" id="PTHR43370">
    <property type="entry name" value="SUGAR ABC TRANSPORTER INTEGRAL MEMBRANE PROTEIN-RELATED"/>
    <property type="match status" value="1"/>
</dbReference>
<proteinExistence type="predicted"/>
<evidence type="ECO:0000313" key="7">
    <source>
        <dbReference type="EMBL" id="MFD0918729.1"/>
    </source>
</evidence>
<evidence type="ECO:0000256" key="1">
    <source>
        <dbReference type="ARBA" id="ARBA00004651"/>
    </source>
</evidence>
<sequence length="424" mass="43879">MRTEVRTGTATGRPQRARGPVPGWAHAALWVVVGVVAVSFASYQTGLPQLTSSGTVQSAVRLGIPILLAGLGGLWAERAGVINIGLEGMMILGTWGGAWAGYQWGPAAGLLAAAVFGALGGLVHAVATVTFGVNHIVSGVAINLLGAGTAKYLSTLLFEPVSKNPRESPPVPKFDTYSAQPLGAWLHELENLQRVGISDVAGVLGGLVTGVSPLTMLAYLSVPVSYLVLWRSRFGLRLRSCGENPIAAESLGVAVHRYKYLAVVVSGTLAGIGGAALILNPGQAGYLENQTNNRGYIGLAAMIFGNWRPGGLLGGAALFGYSDGLQLRSGGTTVHALLLAAALVLLVVAAAQLWRRRKLGAGVALVAAAAVLAVYLATDQLPEEITAYTPHLVTLVVLGAASQRLRPPAANGLPYRRGEQGARE</sequence>
<dbReference type="InterPro" id="IPR001851">
    <property type="entry name" value="ABC_transp_permease"/>
</dbReference>
<keyword evidence="2" id="KW-1003">Cell membrane</keyword>
<evidence type="ECO:0000256" key="4">
    <source>
        <dbReference type="ARBA" id="ARBA00022989"/>
    </source>
</evidence>
<feature type="transmembrane region" description="Helical" evidence="6">
    <location>
        <begin position="200"/>
        <end position="229"/>
    </location>
</feature>
<dbReference type="Proteomes" id="UP001597018">
    <property type="component" value="Unassembled WGS sequence"/>
</dbReference>
<keyword evidence="8" id="KW-1185">Reference proteome</keyword>
<dbReference type="PANTHER" id="PTHR43370:SF1">
    <property type="entry name" value="GUANOSINE ABC TRANSPORTER PERMEASE PROTEIN NUPQ"/>
    <property type="match status" value="1"/>
</dbReference>
<keyword evidence="4 6" id="KW-1133">Transmembrane helix</keyword>
<comment type="subcellular location">
    <subcellularLocation>
        <location evidence="1">Cell membrane</location>
        <topology evidence="1">Multi-pass membrane protein</topology>
    </subcellularLocation>
</comment>
<protein>
    <submittedName>
        <fullName evidence="7">ABC transporter permease</fullName>
    </submittedName>
</protein>
<reference evidence="8" key="1">
    <citation type="journal article" date="2019" name="Int. J. Syst. Evol. Microbiol.">
        <title>The Global Catalogue of Microorganisms (GCM) 10K type strain sequencing project: providing services to taxonomists for standard genome sequencing and annotation.</title>
        <authorList>
            <consortium name="The Broad Institute Genomics Platform"/>
            <consortium name="The Broad Institute Genome Sequencing Center for Infectious Disease"/>
            <person name="Wu L."/>
            <person name="Ma J."/>
        </authorList>
    </citation>
    <scope>NUCLEOTIDE SEQUENCE [LARGE SCALE GENOMIC DNA]</scope>
    <source>
        <strain evidence="8">CCUG 56401</strain>
    </source>
</reference>
<feature type="transmembrane region" description="Helical" evidence="6">
    <location>
        <begin position="333"/>
        <end position="353"/>
    </location>
</feature>
<name>A0ABW3FJQ3_9PSEU</name>
<dbReference type="RefSeq" id="WP_263249504.1">
    <property type="nucleotide sequence ID" value="NZ_BAABLT010000007.1"/>
</dbReference>
<dbReference type="Pfam" id="PF02653">
    <property type="entry name" value="BPD_transp_2"/>
    <property type="match status" value="1"/>
</dbReference>
<evidence type="ECO:0000313" key="8">
    <source>
        <dbReference type="Proteomes" id="UP001597018"/>
    </source>
</evidence>
<feature type="transmembrane region" description="Helical" evidence="6">
    <location>
        <begin position="81"/>
        <end position="102"/>
    </location>
</feature>
<feature type="transmembrane region" description="Helical" evidence="6">
    <location>
        <begin position="21"/>
        <end position="43"/>
    </location>
</feature>
<evidence type="ECO:0000256" key="6">
    <source>
        <dbReference type="SAM" id="Phobius"/>
    </source>
</evidence>
<feature type="transmembrane region" description="Helical" evidence="6">
    <location>
        <begin position="55"/>
        <end position="74"/>
    </location>
</feature>
<evidence type="ECO:0000256" key="5">
    <source>
        <dbReference type="ARBA" id="ARBA00023136"/>
    </source>
</evidence>
<evidence type="ECO:0000256" key="2">
    <source>
        <dbReference type="ARBA" id="ARBA00022475"/>
    </source>
</evidence>
<dbReference type="CDD" id="cd06580">
    <property type="entry name" value="TM_PBP1_transp_TpRbsC_like"/>
    <property type="match status" value="1"/>
</dbReference>
<feature type="transmembrane region" description="Helical" evidence="6">
    <location>
        <begin position="260"/>
        <end position="279"/>
    </location>
</feature>
<evidence type="ECO:0000256" key="3">
    <source>
        <dbReference type="ARBA" id="ARBA00022692"/>
    </source>
</evidence>
<comment type="caution">
    <text evidence="7">The sequence shown here is derived from an EMBL/GenBank/DDBJ whole genome shotgun (WGS) entry which is preliminary data.</text>
</comment>
<keyword evidence="3 6" id="KW-0812">Transmembrane</keyword>
<feature type="transmembrane region" description="Helical" evidence="6">
    <location>
        <begin position="299"/>
        <end position="321"/>
    </location>
</feature>
<gene>
    <name evidence="7" type="ORF">ACFQ16_03145</name>
</gene>
<organism evidence="7 8">
    <name type="scientific">Saccharopolyspora rosea</name>
    <dbReference type="NCBI Taxonomy" id="524884"/>
    <lineage>
        <taxon>Bacteria</taxon>
        <taxon>Bacillati</taxon>
        <taxon>Actinomycetota</taxon>
        <taxon>Actinomycetes</taxon>
        <taxon>Pseudonocardiales</taxon>
        <taxon>Pseudonocardiaceae</taxon>
        <taxon>Saccharopolyspora</taxon>
    </lineage>
</organism>
<accession>A0ABW3FJQ3</accession>
<keyword evidence="5 6" id="KW-0472">Membrane</keyword>